<keyword evidence="1 2" id="KW-0238">DNA-binding</keyword>
<protein>
    <submittedName>
        <fullName evidence="4">AcrR family transcriptional regulator</fullName>
    </submittedName>
</protein>
<evidence type="ECO:0000256" key="1">
    <source>
        <dbReference type="ARBA" id="ARBA00023125"/>
    </source>
</evidence>
<name>A0A419UWS0_9BACL</name>
<dbReference type="InterPro" id="IPR001647">
    <property type="entry name" value="HTH_TetR"/>
</dbReference>
<dbReference type="PROSITE" id="PS50977">
    <property type="entry name" value="HTH_TETR_2"/>
    <property type="match status" value="1"/>
</dbReference>
<evidence type="ECO:0000259" key="3">
    <source>
        <dbReference type="PROSITE" id="PS50977"/>
    </source>
</evidence>
<evidence type="ECO:0000313" key="5">
    <source>
        <dbReference type="Proteomes" id="UP000285120"/>
    </source>
</evidence>
<accession>A0A419UWS0</accession>
<keyword evidence="5" id="KW-1185">Reference proteome</keyword>
<evidence type="ECO:0000313" key="4">
    <source>
        <dbReference type="EMBL" id="RKD69564.1"/>
    </source>
</evidence>
<feature type="DNA-binding region" description="H-T-H motif" evidence="2">
    <location>
        <begin position="31"/>
        <end position="50"/>
    </location>
</feature>
<dbReference type="RefSeq" id="WP_120194122.1">
    <property type="nucleotide sequence ID" value="NZ_RAPK01000011.1"/>
</dbReference>
<organism evidence="4 5">
    <name type="scientific">Sinobaca qinghaiensis</name>
    <dbReference type="NCBI Taxonomy" id="342944"/>
    <lineage>
        <taxon>Bacteria</taxon>
        <taxon>Bacillati</taxon>
        <taxon>Bacillota</taxon>
        <taxon>Bacilli</taxon>
        <taxon>Bacillales</taxon>
        <taxon>Sporolactobacillaceae</taxon>
        <taxon>Sinobaca</taxon>
    </lineage>
</organism>
<dbReference type="InterPro" id="IPR036271">
    <property type="entry name" value="Tet_transcr_reg_TetR-rel_C_sf"/>
</dbReference>
<dbReference type="GO" id="GO:0003677">
    <property type="term" value="F:DNA binding"/>
    <property type="evidence" value="ECO:0007669"/>
    <property type="project" value="UniProtKB-UniRule"/>
</dbReference>
<dbReference type="InterPro" id="IPR009057">
    <property type="entry name" value="Homeodomain-like_sf"/>
</dbReference>
<proteinExistence type="predicted"/>
<dbReference type="SUPFAM" id="SSF48498">
    <property type="entry name" value="Tetracyclin repressor-like, C-terminal domain"/>
    <property type="match status" value="1"/>
</dbReference>
<evidence type="ECO:0000256" key="2">
    <source>
        <dbReference type="PROSITE-ProRule" id="PRU00335"/>
    </source>
</evidence>
<dbReference type="SUPFAM" id="SSF46689">
    <property type="entry name" value="Homeodomain-like"/>
    <property type="match status" value="1"/>
</dbReference>
<feature type="domain" description="HTH tetR-type" evidence="3">
    <location>
        <begin position="8"/>
        <end position="68"/>
    </location>
</feature>
<dbReference type="AlphaFoldDB" id="A0A419UWS0"/>
<dbReference type="Proteomes" id="UP000285120">
    <property type="component" value="Unassembled WGS sequence"/>
</dbReference>
<dbReference type="Gene3D" id="1.10.357.10">
    <property type="entry name" value="Tetracycline Repressor, domain 2"/>
    <property type="match status" value="1"/>
</dbReference>
<gene>
    <name evidence="4" type="ORF">ATL39_2984</name>
</gene>
<dbReference type="EMBL" id="RAPK01000011">
    <property type="protein sequence ID" value="RKD69564.1"/>
    <property type="molecule type" value="Genomic_DNA"/>
</dbReference>
<comment type="caution">
    <text evidence="4">The sequence shown here is derived from an EMBL/GenBank/DDBJ whole genome shotgun (WGS) entry which is preliminary data.</text>
</comment>
<reference evidence="4 5" key="1">
    <citation type="submission" date="2018-09" db="EMBL/GenBank/DDBJ databases">
        <title>Genomic Encyclopedia of Archaeal and Bacterial Type Strains, Phase II (KMG-II): from individual species to whole genera.</title>
        <authorList>
            <person name="Goeker M."/>
        </authorList>
    </citation>
    <scope>NUCLEOTIDE SEQUENCE [LARGE SCALE GENOMIC DNA]</scope>
    <source>
        <strain evidence="4 5">DSM 17008</strain>
    </source>
</reference>
<dbReference type="OrthoDB" id="9816296at2"/>
<sequence>MPRIVDHDSRKKEIVNYAWQSIVNEGSKGASIRKIANLANMAPGQIRYYFPIHSELLKAVMDRVIYKVRKRIEVILMDENLLVTDRVLSSILAVIPLDAERYADMVVWMAFNYELHLQNDSVVEDDIELLIKKCIQLFRKENVLNENVDEKLLIARTYAIVDGIAMHILFKKGNIDNEIVEALIREEIYSWMK</sequence>